<evidence type="ECO:0000313" key="1">
    <source>
        <dbReference type="EMBL" id="QFI62658.1"/>
    </source>
</evidence>
<name>A0A5P6N9N9_9SPHN</name>
<dbReference type="EMBL" id="CP032228">
    <property type="protein sequence ID" value="QFI62658.1"/>
    <property type="molecule type" value="Genomic_DNA"/>
</dbReference>
<protein>
    <submittedName>
        <fullName evidence="1">Uncharacterized protein</fullName>
    </submittedName>
</protein>
<sequence length="83" mass="9210">MAFSACDSRMEAPMDQKEIAARLDRFEDWTREEVAHLLAELAEGTATDATRRFDGYWGAAAAPIVTITGAVDWAGLHRYARHA</sequence>
<gene>
    <name evidence="1" type="ORF">D0Y83_04745</name>
</gene>
<dbReference type="Proteomes" id="UP000325385">
    <property type="component" value="Chromosome"/>
</dbReference>
<organism evidence="1 2">
    <name type="scientific">Qipengyuania flava</name>
    <dbReference type="NCBI Taxonomy" id="192812"/>
    <lineage>
        <taxon>Bacteria</taxon>
        <taxon>Pseudomonadati</taxon>
        <taxon>Pseudomonadota</taxon>
        <taxon>Alphaproteobacteria</taxon>
        <taxon>Sphingomonadales</taxon>
        <taxon>Erythrobacteraceae</taxon>
        <taxon>Qipengyuania</taxon>
    </lineage>
</organism>
<reference evidence="2" key="1">
    <citation type="submission" date="2018-09" db="EMBL/GenBank/DDBJ databases">
        <title>Nocardia yunnanensis sp. nov., an actinomycete isolated from a soil sample.</title>
        <authorList>
            <person name="Zhang J."/>
        </authorList>
    </citation>
    <scope>NUCLEOTIDE SEQUENCE [LARGE SCALE GENOMIC DNA]</scope>
    <source>
        <strain evidence="2">21-3</strain>
    </source>
</reference>
<dbReference type="AlphaFoldDB" id="A0A5P6N9N9"/>
<proteinExistence type="predicted"/>
<accession>A0A5P6N9N9</accession>
<evidence type="ECO:0000313" key="2">
    <source>
        <dbReference type="Proteomes" id="UP000325385"/>
    </source>
</evidence>